<dbReference type="AlphaFoldDB" id="A0A0M3K046"/>
<feature type="compositionally biased region" description="Polar residues" evidence="8">
    <location>
        <begin position="1"/>
        <end position="20"/>
    </location>
</feature>
<feature type="transmembrane region" description="Helical" evidence="7">
    <location>
        <begin position="102"/>
        <end position="132"/>
    </location>
</feature>
<evidence type="ECO:0000256" key="5">
    <source>
        <dbReference type="ARBA" id="ARBA00022989"/>
    </source>
</evidence>
<name>A0A0M3K046_ANISI</name>
<accession>A0A0M3K046</accession>
<sequence length="257" mass="28533">MTPTTNSLTSAESMTATSAPASEHQGVHFILEPQGSRDVEVGGEELARRTCSGSIQQFMRSWKTAIRPWSQFFSVSQMSLPPCTDGYVSRLKKNLVHFVGNYFAIATILLLCSIITSFWLLVSSIILCILLFMIRARTMKGPIKVGDEEIPSWILYAGAIFITLPLFIFAHVGYIVYCAIGASIVLILLHATFYENESPKKNEINIESGQSEMTESAQVTAAAAAETEQLTTTTDRPIIRVTDEQSKTRVHFDDRRT</sequence>
<gene>
    <name evidence="9" type="ORF">ASIM_LOCUS13598</name>
</gene>
<dbReference type="GO" id="GO:0016020">
    <property type="term" value="C:membrane"/>
    <property type="evidence" value="ECO:0007669"/>
    <property type="project" value="UniProtKB-SubCell"/>
</dbReference>
<keyword evidence="6 7" id="KW-0472">Membrane</keyword>
<feature type="region of interest" description="Disordered" evidence="8">
    <location>
        <begin position="1"/>
        <end position="22"/>
    </location>
</feature>
<keyword evidence="4 7" id="KW-0812">Transmembrane</keyword>
<dbReference type="Proteomes" id="UP000267096">
    <property type="component" value="Unassembled WGS sequence"/>
</dbReference>
<dbReference type="Pfam" id="PF03208">
    <property type="entry name" value="PRA1"/>
    <property type="match status" value="1"/>
</dbReference>
<evidence type="ECO:0000256" key="2">
    <source>
        <dbReference type="ARBA" id="ARBA00004234"/>
    </source>
</evidence>
<comment type="similarity">
    <text evidence="3 7">Belongs to the PRA1 family.</text>
</comment>
<feature type="transmembrane region" description="Helical" evidence="7">
    <location>
        <begin position="174"/>
        <end position="194"/>
    </location>
</feature>
<evidence type="ECO:0000313" key="11">
    <source>
        <dbReference type="WBParaSite" id="ASIM_0001417001-mRNA-1"/>
    </source>
</evidence>
<dbReference type="WBParaSite" id="ASIM_0001417001-mRNA-1">
    <property type="protein sequence ID" value="ASIM_0001417001-mRNA-1"/>
    <property type="gene ID" value="ASIM_0001417001"/>
</dbReference>
<organism evidence="11">
    <name type="scientific">Anisakis simplex</name>
    <name type="common">Herring worm</name>
    <dbReference type="NCBI Taxonomy" id="6269"/>
    <lineage>
        <taxon>Eukaryota</taxon>
        <taxon>Metazoa</taxon>
        <taxon>Ecdysozoa</taxon>
        <taxon>Nematoda</taxon>
        <taxon>Chromadorea</taxon>
        <taxon>Rhabditida</taxon>
        <taxon>Spirurina</taxon>
        <taxon>Ascaridomorpha</taxon>
        <taxon>Ascaridoidea</taxon>
        <taxon>Anisakidae</taxon>
        <taxon>Anisakis</taxon>
        <taxon>Anisakis simplex complex</taxon>
    </lineage>
</organism>
<evidence type="ECO:0000313" key="9">
    <source>
        <dbReference type="EMBL" id="VDK50121.1"/>
    </source>
</evidence>
<proteinExistence type="inferred from homology"/>
<dbReference type="PANTHER" id="PTHR19317">
    <property type="entry name" value="PRENYLATED RAB ACCEPTOR 1-RELATED"/>
    <property type="match status" value="1"/>
</dbReference>
<reference evidence="11" key="1">
    <citation type="submission" date="2017-02" db="UniProtKB">
        <authorList>
            <consortium name="WormBaseParasite"/>
        </authorList>
    </citation>
    <scope>IDENTIFICATION</scope>
</reference>
<dbReference type="EMBL" id="UYRR01031441">
    <property type="protein sequence ID" value="VDK50121.1"/>
    <property type="molecule type" value="Genomic_DNA"/>
</dbReference>
<keyword evidence="5 7" id="KW-1133">Transmembrane helix</keyword>
<reference evidence="9 10" key="2">
    <citation type="submission" date="2018-11" db="EMBL/GenBank/DDBJ databases">
        <authorList>
            <consortium name="Pathogen Informatics"/>
        </authorList>
    </citation>
    <scope>NUCLEOTIDE SEQUENCE [LARGE SCALE GENOMIC DNA]</scope>
</reference>
<evidence type="ECO:0000256" key="6">
    <source>
        <dbReference type="ARBA" id="ARBA00023136"/>
    </source>
</evidence>
<evidence type="ECO:0000256" key="3">
    <source>
        <dbReference type="ARBA" id="ARBA00006483"/>
    </source>
</evidence>
<dbReference type="GO" id="GO:0008021">
    <property type="term" value="C:synaptic vesicle"/>
    <property type="evidence" value="ECO:0007669"/>
    <property type="project" value="UniProtKB-SubCell"/>
</dbReference>
<dbReference type="OrthoDB" id="63113at2759"/>
<dbReference type="GO" id="GO:0005794">
    <property type="term" value="C:Golgi apparatus"/>
    <property type="evidence" value="ECO:0007669"/>
    <property type="project" value="TreeGrafter"/>
</dbReference>
<keyword evidence="10" id="KW-1185">Reference proteome</keyword>
<evidence type="ECO:0000256" key="8">
    <source>
        <dbReference type="SAM" id="MobiDB-lite"/>
    </source>
</evidence>
<evidence type="ECO:0000256" key="7">
    <source>
        <dbReference type="RuleBase" id="RU363107"/>
    </source>
</evidence>
<dbReference type="PANTHER" id="PTHR19317:SF0">
    <property type="entry name" value="PRENYLATED RAB ACCEPTOR PROTEIN 1"/>
    <property type="match status" value="1"/>
</dbReference>
<comment type="subcellular location">
    <subcellularLocation>
        <location evidence="2">Cytoplasmic vesicle</location>
        <location evidence="2">Secretory vesicle</location>
        <location evidence="2">Synaptic vesicle</location>
    </subcellularLocation>
    <subcellularLocation>
        <location evidence="1 7">Membrane</location>
        <topology evidence="1 7">Multi-pass membrane protein</topology>
    </subcellularLocation>
</comment>
<feature type="transmembrane region" description="Helical" evidence="7">
    <location>
        <begin position="153"/>
        <end position="168"/>
    </location>
</feature>
<evidence type="ECO:0000256" key="4">
    <source>
        <dbReference type="ARBA" id="ARBA00022692"/>
    </source>
</evidence>
<evidence type="ECO:0000256" key="1">
    <source>
        <dbReference type="ARBA" id="ARBA00004141"/>
    </source>
</evidence>
<dbReference type="InterPro" id="IPR004895">
    <property type="entry name" value="Prenylated_rab_accept_PRA1"/>
</dbReference>
<evidence type="ECO:0000313" key="10">
    <source>
        <dbReference type="Proteomes" id="UP000267096"/>
    </source>
</evidence>
<protein>
    <recommendedName>
        <fullName evidence="7">PRA1 family protein</fullName>
    </recommendedName>
</protein>